<accession>A0A4Y7LY90</accession>
<dbReference type="InterPro" id="IPR055299">
    <property type="entry name" value="TIMMDC1"/>
</dbReference>
<dbReference type="PANTHER" id="PTHR13002">
    <property type="entry name" value="C3ORF1 PROTEIN-RELATED"/>
    <property type="match status" value="1"/>
</dbReference>
<protein>
    <recommendedName>
        <fullName evidence="6">Complex I assembly factor TIMMDC1, mitochondrial</fullName>
    </recommendedName>
    <alternativeName>
        <fullName evidence="7">Translocase of inner mitochondrial membrane domain-containing protein 1</fullName>
    </alternativeName>
</protein>
<dbReference type="EMBL" id="LR004262">
    <property type="protein sequence ID" value="SVE73881.1"/>
    <property type="molecule type" value="mRNA"/>
</dbReference>
<reference evidence="9" key="1">
    <citation type="submission" date="2018-08" db="EMBL/GenBank/DDBJ databases">
        <authorList>
            <person name="Cornetti L."/>
        </authorList>
    </citation>
    <scope>NUCLEOTIDE SEQUENCE</scope>
    <source>
        <strain evidence="9">IL-KID-3b-11</strain>
    </source>
</reference>
<evidence type="ECO:0000256" key="4">
    <source>
        <dbReference type="ARBA" id="ARBA00022989"/>
    </source>
</evidence>
<dbReference type="Pfam" id="PF02466">
    <property type="entry name" value="Tim17"/>
    <property type="match status" value="1"/>
</dbReference>
<evidence type="ECO:0000256" key="5">
    <source>
        <dbReference type="ARBA" id="ARBA00023136"/>
    </source>
</evidence>
<evidence type="ECO:0000256" key="8">
    <source>
        <dbReference type="SAM" id="Phobius"/>
    </source>
</evidence>
<proteinExistence type="evidence at transcript level"/>
<dbReference type="GO" id="GO:0005739">
    <property type="term" value="C:mitochondrion"/>
    <property type="evidence" value="ECO:0007669"/>
    <property type="project" value="TreeGrafter"/>
</dbReference>
<dbReference type="AlphaFoldDB" id="A0A4Y7LY90"/>
<dbReference type="GO" id="GO:0016020">
    <property type="term" value="C:membrane"/>
    <property type="evidence" value="ECO:0007669"/>
    <property type="project" value="UniProtKB-SubCell"/>
</dbReference>
<evidence type="ECO:0000256" key="6">
    <source>
        <dbReference type="ARBA" id="ARBA00040778"/>
    </source>
</evidence>
<dbReference type="GO" id="GO:0032981">
    <property type="term" value="P:mitochondrial respiratory chain complex I assembly"/>
    <property type="evidence" value="ECO:0007669"/>
    <property type="project" value="InterPro"/>
</dbReference>
<evidence type="ECO:0000256" key="2">
    <source>
        <dbReference type="ARBA" id="ARBA00008444"/>
    </source>
</evidence>
<comment type="subcellular location">
    <subcellularLocation>
        <location evidence="1">Membrane</location>
        <topology evidence="1">Multi-pass membrane protein</topology>
    </subcellularLocation>
</comment>
<organism evidence="9">
    <name type="scientific">Daphnia atkinsoni</name>
    <dbReference type="NCBI Taxonomy" id="342845"/>
    <lineage>
        <taxon>Eukaryota</taxon>
        <taxon>Metazoa</taxon>
        <taxon>Ecdysozoa</taxon>
        <taxon>Arthropoda</taxon>
        <taxon>Crustacea</taxon>
        <taxon>Branchiopoda</taxon>
        <taxon>Diplostraca</taxon>
        <taxon>Cladocera</taxon>
        <taxon>Anomopoda</taxon>
        <taxon>Daphniidae</taxon>
        <taxon>Daphnia</taxon>
        <taxon>Daphnia atkinsoni group</taxon>
    </lineage>
</organism>
<evidence type="ECO:0000256" key="3">
    <source>
        <dbReference type="ARBA" id="ARBA00022692"/>
    </source>
</evidence>
<evidence type="ECO:0000256" key="1">
    <source>
        <dbReference type="ARBA" id="ARBA00004141"/>
    </source>
</evidence>
<evidence type="ECO:0000313" key="9">
    <source>
        <dbReference type="EMBL" id="SVE73881.1"/>
    </source>
</evidence>
<keyword evidence="3 8" id="KW-0812">Transmembrane</keyword>
<name>A0A4Y7LY90_9CRUS</name>
<keyword evidence="5 8" id="KW-0472">Membrane</keyword>
<keyword evidence="4 8" id="KW-1133">Transmembrane helix</keyword>
<feature type="transmembrane region" description="Helical" evidence="8">
    <location>
        <begin position="118"/>
        <end position="139"/>
    </location>
</feature>
<evidence type="ECO:0000256" key="7">
    <source>
        <dbReference type="ARBA" id="ARBA00041344"/>
    </source>
</evidence>
<sequence>MHQCELTEKKKPQLKCAVDKLAERAQLQIQNETGWDRLKSIFETDEFNGVSPELDNAMSAGTLGLFAGMFIGGIPASKMAYDDFIDRNKAASFENHFDAKNKLQFSVTKAMAEGGWRVGWRLALFTGAFTLFTTAVSTYRNKSSVFEYSAGGLLAGSMYKITMGPKAMVSGGIAGAAIGSVAGVFTVGLMKISGTTTEDLRYWKKGWKEAANRCKFIHNAFVLLIQQKMLTFTGK</sequence>
<dbReference type="PANTHER" id="PTHR13002:SF1">
    <property type="entry name" value="COMPLEX I ASSEMBLY FACTOR TIMMDC1, MITOCHONDRIAL"/>
    <property type="match status" value="1"/>
</dbReference>
<feature type="transmembrane region" description="Helical" evidence="8">
    <location>
        <begin position="167"/>
        <end position="190"/>
    </location>
</feature>
<gene>
    <name evidence="9" type="primary">EOG090X0FS6</name>
</gene>
<comment type="similarity">
    <text evidence="2">Belongs to the Tim17/Tim22/Tim23 family.</text>
</comment>